<dbReference type="EC" id="3.1.1.45" evidence="2"/>
<protein>
    <submittedName>
        <fullName evidence="2">Carboxymethylenebutenolidase</fullName>
        <ecNumber evidence="2">3.1.1.45</ecNumber>
    </submittedName>
</protein>
<dbReference type="PANTHER" id="PTHR46623:SF6">
    <property type="entry name" value="ALPHA_BETA-HYDROLASES SUPERFAMILY PROTEIN"/>
    <property type="match status" value="1"/>
</dbReference>
<sequence>MCYDDDAAPPRLQPPITGTRAAAIRLTSSDGTSFAAYEAHPDEVRGPGVVILPDLRGLHEFYKQLAVRLAEQGHPAVAIDYYGRTATDDDRGESFSLMAHVGKLTREGIQSDLRAAADHLGGPAVALGFCMGGRNAFFASDPRFGFAGVIGFYGAPGIAGPYGPGPTQHAAELGAPILGLFGGADEGIPAEAVAEFDQALTAAGVEHEIVTYPGAPHGFFDAAHAEHAAACENAWKRVLAFLASH</sequence>
<comment type="caution">
    <text evidence="2">The sequence shown here is derived from an EMBL/GenBank/DDBJ whole genome shotgun (WGS) entry which is preliminary data.</text>
</comment>
<dbReference type="SUPFAM" id="SSF53474">
    <property type="entry name" value="alpha/beta-Hydrolases"/>
    <property type="match status" value="1"/>
</dbReference>
<name>A0ABR9M031_9ACTN</name>
<organism evidence="2 3">
    <name type="scientific">Nonomuraea angiospora</name>
    <dbReference type="NCBI Taxonomy" id="46172"/>
    <lineage>
        <taxon>Bacteria</taxon>
        <taxon>Bacillati</taxon>
        <taxon>Actinomycetota</taxon>
        <taxon>Actinomycetes</taxon>
        <taxon>Streptosporangiales</taxon>
        <taxon>Streptosporangiaceae</taxon>
        <taxon>Nonomuraea</taxon>
    </lineage>
</organism>
<keyword evidence="2" id="KW-0378">Hydrolase</keyword>
<reference evidence="2 3" key="1">
    <citation type="submission" date="2020-10" db="EMBL/GenBank/DDBJ databases">
        <title>Sequencing the genomes of 1000 actinobacteria strains.</title>
        <authorList>
            <person name="Klenk H.-P."/>
        </authorList>
    </citation>
    <scope>NUCLEOTIDE SEQUENCE [LARGE SCALE GENOMIC DNA]</scope>
    <source>
        <strain evidence="2 3">DSM 43173</strain>
    </source>
</reference>
<dbReference type="InterPro" id="IPR002925">
    <property type="entry name" value="Dienelactn_hydro"/>
</dbReference>
<dbReference type="InterPro" id="IPR051049">
    <property type="entry name" value="Dienelactone_hydrolase-like"/>
</dbReference>
<dbReference type="Gene3D" id="3.40.50.1820">
    <property type="entry name" value="alpha/beta hydrolase"/>
    <property type="match status" value="1"/>
</dbReference>
<evidence type="ECO:0000313" key="3">
    <source>
        <dbReference type="Proteomes" id="UP000633509"/>
    </source>
</evidence>
<feature type="domain" description="Dienelactone hydrolase" evidence="1">
    <location>
        <begin position="34"/>
        <end position="244"/>
    </location>
</feature>
<dbReference type="GO" id="GO:0008806">
    <property type="term" value="F:carboxymethylenebutenolidase activity"/>
    <property type="evidence" value="ECO:0007669"/>
    <property type="project" value="UniProtKB-EC"/>
</dbReference>
<evidence type="ECO:0000259" key="1">
    <source>
        <dbReference type="Pfam" id="PF01738"/>
    </source>
</evidence>
<dbReference type="EMBL" id="JADBEK010000001">
    <property type="protein sequence ID" value="MBE1586250.1"/>
    <property type="molecule type" value="Genomic_DNA"/>
</dbReference>
<dbReference type="InterPro" id="IPR029058">
    <property type="entry name" value="AB_hydrolase_fold"/>
</dbReference>
<proteinExistence type="predicted"/>
<dbReference type="Pfam" id="PF01738">
    <property type="entry name" value="DLH"/>
    <property type="match status" value="1"/>
</dbReference>
<gene>
    <name evidence="2" type="ORF">H4W80_004508</name>
</gene>
<evidence type="ECO:0000313" key="2">
    <source>
        <dbReference type="EMBL" id="MBE1586250.1"/>
    </source>
</evidence>
<dbReference type="Proteomes" id="UP000633509">
    <property type="component" value="Unassembled WGS sequence"/>
</dbReference>
<dbReference type="PANTHER" id="PTHR46623">
    <property type="entry name" value="CARBOXYMETHYLENEBUTENOLIDASE-RELATED"/>
    <property type="match status" value="1"/>
</dbReference>
<dbReference type="RefSeq" id="WP_192786848.1">
    <property type="nucleotide sequence ID" value="NZ_JADBEK010000001.1"/>
</dbReference>
<keyword evidence="3" id="KW-1185">Reference proteome</keyword>
<accession>A0ABR9M031</accession>